<comment type="caution">
    <text evidence="8">The sequence shown here is derived from an EMBL/GenBank/DDBJ whole genome shotgun (WGS) entry which is preliminary data.</text>
</comment>
<dbReference type="CDD" id="cd09209">
    <property type="entry name" value="Lumazine_synthase-I"/>
    <property type="match status" value="1"/>
</dbReference>
<evidence type="ECO:0000256" key="6">
    <source>
        <dbReference type="ARBA" id="ARBA00048785"/>
    </source>
</evidence>
<dbReference type="Pfam" id="PF00885">
    <property type="entry name" value="DMRL_synthase"/>
    <property type="match status" value="1"/>
</dbReference>
<dbReference type="OrthoDB" id="2965at2759"/>
<dbReference type="SUPFAM" id="SSF52121">
    <property type="entry name" value="Lumazine synthase"/>
    <property type="match status" value="1"/>
</dbReference>
<dbReference type="InterPro" id="IPR034964">
    <property type="entry name" value="LS"/>
</dbReference>
<dbReference type="Gene3D" id="3.40.50.960">
    <property type="entry name" value="Lumazine/riboflavin synthase"/>
    <property type="match status" value="1"/>
</dbReference>
<comment type="function">
    <text evidence="7">Catalyzes the formation of 6,7-dimethyl-8-ribityllumazine by condensation of 5-amino-6-(D-ribitylamino)uracil with 3,4-dihydroxy-2-butanone 4-phosphate. This is the penultimate step in the biosynthesis of riboflavin.</text>
</comment>
<keyword evidence="4 7" id="KW-0686">Riboflavin biosynthesis</keyword>
<dbReference type="Proteomes" id="UP000198406">
    <property type="component" value="Unassembled WGS sequence"/>
</dbReference>
<evidence type="ECO:0000256" key="2">
    <source>
        <dbReference type="ARBA" id="ARBA00007424"/>
    </source>
</evidence>
<sequence length="212" mass="22791">MASSIQAFVVQTPLLSSKTALQAADSDVSFDNLDGSQMRIGIIKTRWNEEHVNNLVAGIKKGLKECKVSDTNIFETSVPGSFELPMAARFLALTGTCDAIITTGVLIKGDTMHFEFIADAVAKGIMNIGLQTSTPVVFGVLTCQNEQQVKDRSTGDNNHGYDWGKTAVEMALLRTEALGGKKGEESKEMLAAMGFGKADEDSASKEKKSAFF</sequence>
<evidence type="ECO:0000256" key="1">
    <source>
        <dbReference type="ARBA" id="ARBA00004917"/>
    </source>
</evidence>
<reference evidence="8 9" key="1">
    <citation type="journal article" date="2015" name="Plant Cell">
        <title>Oil accumulation by the oleaginous diatom Fistulifera solaris as revealed by the genome and transcriptome.</title>
        <authorList>
            <person name="Tanaka T."/>
            <person name="Maeda Y."/>
            <person name="Veluchamy A."/>
            <person name="Tanaka M."/>
            <person name="Abida H."/>
            <person name="Marechal E."/>
            <person name="Bowler C."/>
            <person name="Muto M."/>
            <person name="Sunaga Y."/>
            <person name="Tanaka M."/>
            <person name="Yoshino T."/>
            <person name="Taniguchi T."/>
            <person name="Fukuda Y."/>
            <person name="Nemoto M."/>
            <person name="Matsumoto M."/>
            <person name="Wong P.S."/>
            <person name="Aburatani S."/>
            <person name="Fujibuchi W."/>
        </authorList>
    </citation>
    <scope>NUCLEOTIDE SEQUENCE [LARGE SCALE GENOMIC DNA]</scope>
    <source>
        <strain evidence="8 9">JPCC DA0580</strain>
    </source>
</reference>
<dbReference type="AlphaFoldDB" id="A0A1Z5JVA4"/>
<dbReference type="PANTHER" id="PTHR21058:SF0">
    <property type="entry name" value="6,7-DIMETHYL-8-RIBITYLLUMAZINE SYNTHASE"/>
    <property type="match status" value="1"/>
</dbReference>
<accession>A0A1Z5JVA4</accession>
<name>A0A1Z5JVA4_FISSO</name>
<comment type="pathway">
    <text evidence="1 7">Cofactor biosynthesis; riboflavin biosynthesis; riboflavin from 2-hydroxy-3-oxobutyl phosphate and 5-amino-6-(D-ribitylamino)uracil: step 1/2.</text>
</comment>
<dbReference type="GO" id="GO:0009349">
    <property type="term" value="C:riboflavin synthase complex"/>
    <property type="evidence" value="ECO:0007669"/>
    <property type="project" value="UniProtKB-UniRule"/>
</dbReference>
<evidence type="ECO:0000256" key="3">
    <source>
        <dbReference type="ARBA" id="ARBA00012664"/>
    </source>
</evidence>
<dbReference type="HAMAP" id="MF_00178">
    <property type="entry name" value="Lumazine_synth"/>
    <property type="match status" value="1"/>
</dbReference>
<dbReference type="InterPro" id="IPR002180">
    <property type="entry name" value="LS/RS"/>
</dbReference>
<dbReference type="InParanoid" id="A0A1Z5JVA4"/>
<dbReference type="UniPathway" id="UPA00275">
    <property type="reaction ID" value="UER00404"/>
</dbReference>
<proteinExistence type="inferred from homology"/>
<dbReference type="NCBIfam" id="TIGR00114">
    <property type="entry name" value="lumazine-synth"/>
    <property type="match status" value="1"/>
</dbReference>
<evidence type="ECO:0000313" key="8">
    <source>
        <dbReference type="EMBL" id="GAX17980.1"/>
    </source>
</evidence>
<organism evidence="8 9">
    <name type="scientific">Fistulifera solaris</name>
    <name type="common">Oleaginous diatom</name>
    <dbReference type="NCBI Taxonomy" id="1519565"/>
    <lineage>
        <taxon>Eukaryota</taxon>
        <taxon>Sar</taxon>
        <taxon>Stramenopiles</taxon>
        <taxon>Ochrophyta</taxon>
        <taxon>Bacillariophyta</taxon>
        <taxon>Bacillariophyceae</taxon>
        <taxon>Bacillariophycidae</taxon>
        <taxon>Naviculales</taxon>
        <taxon>Naviculaceae</taxon>
        <taxon>Fistulifera</taxon>
    </lineage>
</organism>
<evidence type="ECO:0000313" key="9">
    <source>
        <dbReference type="Proteomes" id="UP000198406"/>
    </source>
</evidence>
<dbReference type="GO" id="GO:0000906">
    <property type="term" value="F:6,7-dimethyl-8-ribityllumazine synthase activity"/>
    <property type="evidence" value="ECO:0007669"/>
    <property type="project" value="UniProtKB-EC"/>
</dbReference>
<comment type="catalytic activity">
    <reaction evidence="6 7">
        <text>(2S)-2-hydroxy-3-oxobutyl phosphate + 5-amino-6-(D-ribitylamino)uracil = 6,7-dimethyl-8-(1-D-ribityl)lumazine + phosphate + 2 H2O + H(+)</text>
        <dbReference type="Rhea" id="RHEA:26152"/>
        <dbReference type="ChEBI" id="CHEBI:15377"/>
        <dbReference type="ChEBI" id="CHEBI:15378"/>
        <dbReference type="ChEBI" id="CHEBI:15934"/>
        <dbReference type="ChEBI" id="CHEBI:43474"/>
        <dbReference type="ChEBI" id="CHEBI:58201"/>
        <dbReference type="ChEBI" id="CHEBI:58830"/>
        <dbReference type="EC" id="2.5.1.78"/>
    </reaction>
</comment>
<dbReference type="EMBL" id="BDSP01000123">
    <property type="protein sequence ID" value="GAX17980.1"/>
    <property type="molecule type" value="Genomic_DNA"/>
</dbReference>
<evidence type="ECO:0000256" key="5">
    <source>
        <dbReference type="ARBA" id="ARBA00022679"/>
    </source>
</evidence>
<evidence type="ECO:0000256" key="7">
    <source>
        <dbReference type="RuleBase" id="RU003795"/>
    </source>
</evidence>
<comment type="similarity">
    <text evidence="2 7">Belongs to the DMRL synthase family.</text>
</comment>
<dbReference type="PANTHER" id="PTHR21058">
    <property type="entry name" value="6,7-DIMETHYL-8-RIBITYLLUMAZINE SYNTHASE DMRL SYNTHASE LUMAZINE SYNTHASE"/>
    <property type="match status" value="1"/>
</dbReference>
<evidence type="ECO:0000256" key="4">
    <source>
        <dbReference type="ARBA" id="ARBA00022619"/>
    </source>
</evidence>
<dbReference type="EC" id="2.5.1.78" evidence="3 7"/>
<gene>
    <name evidence="8" type="ORF">FisN_18Hh193</name>
</gene>
<dbReference type="InterPro" id="IPR036467">
    <property type="entry name" value="LS/RS_sf"/>
</dbReference>
<dbReference type="GO" id="GO:0009231">
    <property type="term" value="P:riboflavin biosynthetic process"/>
    <property type="evidence" value="ECO:0007669"/>
    <property type="project" value="UniProtKB-UniPathway"/>
</dbReference>
<protein>
    <recommendedName>
        <fullName evidence="3 7">6,7-dimethyl-8-ribityllumazine synthase</fullName>
        <shortName evidence="7">DMRL synthase</shortName>
        <ecNumber evidence="3 7">2.5.1.78</ecNumber>
    </recommendedName>
</protein>
<keyword evidence="5 7" id="KW-0808">Transferase</keyword>
<keyword evidence="9" id="KW-1185">Reference proteome</keyword>